<dbReference type="EMBL" id="JACXXP010000031">
    <property type="protein sequence ID" value="MBD3906401.1"/>
    <property type="molecule type" value="Genomic_DNA"/>
</dbReference>
<reference evidence="4" key="1">
    <citation type="submission" date="2021-11" db="EMBL/GenBank/DDBJ databases">
        <title>Description of novel Chryseobacterium species.</title>
        <authorList>
            <person name="Saticioglu I.B."/>
            <person name="Ay H."/>
            <person name="Altun S."/>
            <person name="Duman M."/>
        </authorList>
    </citation>
    <scope>NUCLEOTIDE SEQUENCE</scope>
    <source>
        <strain evidence="4">C-39</strain>
    </source>
</reference>
<dbReference type="InterPro" id="IPR050708">
    <property type="entry name" value="T6SS_VgrG/RHS"/>
</dbReference>
<dbReference type="RefSeq" id="WP_191180816.1">
    <property type="nucleotide sequence ID" value="NZ_JACXXP010000031.1"/>
</dbReference>
<gene>
    <name evidence="3" type="ORF">IEW27_17600</name>
    <name evidence="4" type="ORF">LNP80_23070</name>
</gene>
<evidence type="ECO:0000313" key="5">
    <source>
        <dbReference type="Proteomes" id="UP000603715"/>
    </source>
</evidence>
<name>A0A9Q3UZZ0_9FLAO</name>
<dbReference type="Gene3D" id="2.180.10.10">
    <property type="entry name" value="RHS repeat-associated core"/>
    <property type="match status" value="1"/>
</dbReference>
<evidence type="ECO:0000313" key="3">
    <source>
        <dbReference type="EMBL" id="MBD3906401.1"/>
    </source>
</evidence>
<evidence type="ECO:0000259" key="2">
    <source>
        <dbReference type="Pfam" id="PF20041"/>
    </source>
</evidence>
<dbReference type="AlphaFoldDB" id="A0A9Q3UZZ0"/>
<feature type="signal peptide" evidence="1">
    <location>
        <begin position="1"/>
        <end position="18"/>
    </location>
</feature>
<feature type="domain" description="DUF6443" evidence="2">
    <location>
        <begin position="31"/>
        <end position="151"/>
    </location>
</feature>
<evidence type="ECO:0000313" key="4">
    <source>
        <dbReference type="EMBL" id="MCC9037098.1"/>
    </source>
</evidence>
<dbReference type="PANTHER" id="PTHR32305:SF15">
    <property type="entry name" value="PROTEIN RHSA-RELATED"/>
    <property type="match status" value="1"/>
</dbReference>
<reference evidence="5" key="2">
    <citation type="submission" date="2023-07" db="EMBL/GenBank/DDBJ databases">
        <title>Description of novel Chryseobacterium sp. strain C-2.</title>
        <authorList>
            <person name="Saticioglu I.B."/>
        </authorList>
    </citation>
    <scope>NUCLEOTIDE SEQUENCE [LARGE SCALE GENOMIC DNA]</scope>
    <source>
        <strain evidence="5">C-2</strain>
    </source>
</reference>
<organism evidence="4 6">
    <name type="scientific">Chryseobacterium muglaense</name>
    <dbReference type="NCBI Taxonomy" id="2893752"/>
    <lineage>
        <taxon>Bacteria</taxon>
        <taxon>Pseudomonadati</taxon>
        <taxon>Bacteroidota</taxon>
        <taxon>Flavobacteriia</taxon>
        <taxon>Flavobacteriales</taxon>
        <taxon>Weeksellaceae</taxon>
        <taxon>Chryseobacterium group</taxon>
        <taxon>Chryseobacterium</taxon>
    </lineage>
</organism>
<reference evidence="3" key="3">
    <citation type="submission" date="2024-05" db="EMBL/GenBank/DDBJ databases">
        <title>Description of novel Chryseobacterium sp. strain C-2.</title>
        <authorList>
            <person name="Saticioglu I.B."/>
        </authorList>
    </citation>
    <scope>NUCLEOTIDE SEQUENCE</scope>
    <source>
        <strain evidence="3">C-2</strain>
    </source>
</reference>
<accession>A0A9Q3UZZ0</accession>
<dbReference type="InterPro" id="IPR045619">
    <property type="entry name" value="DUF6443"/>
</dbReference>
<dbReference type="Pfam" id="PF20041">
    <property type="entry name" value="DUF6443"/>
    <property type="match status" value="1"/>
</dbReference>
<dbReference type="InterPro" id="IPR022385">
    <property type="entry name" value="Rhs_assc_core"/>
</dbReference>
<comment type="caution">
    <text evidence="4">The sequence shown here is derived from an EMBL/GenBank/DDBJ whole genome shotgun (WGS) entry which is preliminary data.</text>
</comment>
<feature type="chain" id="PRO_5040451856" evidence="1">
    <location>
        <begin position="19"/>
        <end position="1205"/>
    </location>
</feature>
<keyword evidence="1" id="KW-0732">Signal</keyword>
<protein>
    <submittedName>
        <fullName evidence="4">RHS repeat-associated core domain-containing protein</fullName>
    </submittedName>
</protein>
<evidence type="ECO:0000256" key="1">
    <source>
        <dbReference type="SAM" id="SignalP"/>
    </source>
</evidence>
<dbReference type="Proteomes" id="UP001107960">
    <property type="component" value="Unassembled WGS sequence"/>
</dbReference>
<evidence type="ECO:0000313" key="6">
    <source>
        <dbReference type="Proteomes" id="UP001107960"/>
    </source>
</evidence>
<keyword evidence="5" id="KW-1185">Reference proteome</keyword>
<dbReference type="Proteomes" id="UP000603715">
    <property type="component" value="Unassembled WGS sequence"/>
</dbReference>
<dbReference type="PANTHER" id="PTHR32305">
    <property type="match status" value="1"/>
</dbReference>
<sequence>MKKLIIPFLLFAAHCIWAQSLPSSENYIYTKNYLSEDGSKKTETVQYFDGLGRTKEVIQVKATSSGKDIVAPVIYDQFGRQSKTLLPIPVATSNYGIHNTTEADVNNYYGVTNAFSEQRIEASPLARVFEVANAGTEWAMSSGHTTKIQYLTNIESDQVKKYNTEVSWANATLTTTISSITLYAPNQLSKSVVTDEDEKMTTEFKNSEGQTVLLRKGSGTSKLDTYYIYNVYNQLAFVVSPKAEQQITANNNVITSQILNELCYQYVYDNRFRQVEKKLPGKGWEYMVYDQQNRMVASQDANMKNNIEQPNRWLFSRYDKFGRVVYTGRFTGGTRLEEQSNANAKGLNNEIRNTTSFTLNGQEIFYTNTAYPSAAFVPYSVNYYDSYPVTSHSVNFYPPNTDILEFVMTNTQQNISSNGVNSIRSLKSLPTSSYIKNLDDDSWSASHVWYDRLLRPVGSRSVNHLGGYTNTEKQLDFSGAVLKANTYHKKTNAAPSEVIIKERFVYDDQFRVKQHYHKVNGNTEELLSEYTYNDLGQVTNKKVGNNLQSVDYTYNIRGWVTKVNNPDNLGTDLFGYELKFASTSDASVTQANYNGNITEISWKNSVDNDLKRYSYQYDTYNRLTAALYQEPNSTLPKAGYYNETMNYDVNGNITDLKRNEKGSGFLQEIDNLIYSYKGNKLTSVVDHKNNYSGYPDTSGNSISYDLNGNMTNHVDKGILEIKYNDYNLPSYIKFNQFVNRNGFDIYKNLKYSYRADGVKIKKVHHYFSGKIGADTFATTEYIDGFQYGADPSLAFNLSNLQFFATSEGYFDFANNRYIYHYNDHLGNVRVSFAREGNTAVIIKATDYYAFGLKHRDGINPGGGYQYQYNGKEMQEEIGMYDYGARFYMPDLGRWGVVDPLAEAYSSFSPYAYVANNPINYYDPDGMRIEETSTGWTFTGSDINLLHSYLTSGTSMGSNYSNLMSQLNSFDFSGGSGGGGGLSSFWSSFNGGNTFGEISVGNNGSLSWWTNMPQTGIAGDIQGLTNHRSNLRSDDGGGVGQPGEWESLIPIWGSGRAAVDHFQNGNYWRGAGYTALAISDIFMVKSITTGLGRGAWKLGSHSWSATRKWMMKKGYAGAGEPLHHWAITQATAKKYGIEAIANQPWNLTKFSNQVSHMRWAHGTAYPSVGLGSIPGWQLFYPVSSTPTWFKAGAFSTVGHGVQFGSN</sequence>
<proteinExistence type="predicted"/>
<dbReference type="EMBL" id="JAJJML010000004">
    <property type="protein sequence ID" value="MCC9037098.1"/>
    <property type="molecule type" value="Genomic_DNA"/>
</dbReference>
<dbReference type="NCBIfam" id="TIGR03696">
    <property type="entry name" value="Rhs_assc_core"/>
    <property type="match status" value="1"/>
</dbReference>